<accession>A0A160TGZ8</accession>
<dbReference type="InterPro" id="IPR036761">
    <property type="entry name" value="TTHA0802/YceI-like_sf"/>
</dbReference>
<dbReference type="InterPro" id="IPR027016">
    <property type="entry name" value="UCP029811"/>
</dbReference>
<dbReference type="PANTHER" id="PTHR34406">
    <property type="entry name" value="PROTEIN YCEI"/>
    <property type="match status" value="1"/>
</dbReference>
<dbReference type="Gene3D" id="2.40.128.110">
    <property type="entry name" value="Lipid/polyisoprenoid-binding, YceI-like"/>
    <property type="match status" value="1"/>
</dbReference>
<feature type="domain" description="Lipid/polyisoprenoid-binding YceI-like" evidence="1">
    <location>
        <begin position="19"/>
        <end position="187"/>
    </location>
</feature>
<dbReference type="SMART" id="SM00867">
    <property type="entry name" value="YceI"/>
    <property type="match status" value="1"/>
</dbReference>
<dbReference type="InterPro" id="IPR007372">
    <property type="entry name" value="Lipid/polyisoprenoid-bd_YceI"/>
</dbReference>
<name>A0A160TGZ8_9ZZZZ</name>
<evidence type="ECO:0000313" key="2">
    <source>
        <dbReference type="EMBL" id="CUS42847.1"/>
    </source>
</evidence>
<dbReference type="EMBL" id="CZQC01000071">
    <property type="protein sequence ID" value="CUS42847.1"/>
    <property type="molecule type" value="Genomic_DNA"/>
</dbReference>
<dbReference type="Pfam" id="PF04264">
    <property type="entry name" value="YceI"/>
    <property type="match status" value="1"/>
</dbReference>
<dbReference type="SUPFAM" id="SSF101874">
    <property type="entry name" value="YceI-like"/>
    <property type="match status" value="1"/>
</dbReference>
<dbReference type="PIRSF" id="PIRSF029811">
    <property type="entry name" value="UCP029811"/>
    <property type="match status" value="1"/>
</dbReference>
<organism evidence="2">
    <name type="scientific">hydrothermal vent metagenome</name>
    <dbReference type="NCBI Taxonomy" id="652676"/>
    <lineage>
        <taxon>unclassified sequences</taxon>
        <taxon>metagenomes</taxon>
        <taxon>ecological metagenomes</taxon>
    </lineage>
</organism>
<dbReference type="AlphaFoldDB" id="A0A160TGZ8"/>
<sequence>MRSLLMASTLLVSMAASADWQLSEPSHIHFLSTKNTHKTEVHEFKRLTGSVTNDGKATLIVDLTSVETGIPIRNERMQEFLFETPKFATATFTAQIPADMMSKANVGSLESLDLSGLLSLHGKEVPIQLPVFISPVADGSVVVSSALPILIQANQFDLVAGIQKLREMAGLERISEVVPVTFTLTFKPE</sequence>
<dbReference type="PANTHER" id="PTHR34406:SF1">
    <property type="entry name" value="PROTEIN YCEI"/>
    <property type="match status" value="1"/>
</dbReference>
<reference evidence="2" key="1">
    <citation type="submission" date="2015-10" db="EMBL/GenBank/DDBJ databases">
        <authorList>
            <person name="Gilbert D.G."/>
        </authorList>
    </citation>
    <scope>NUCLEOTIDE SEQUENCE</scope>
</reference>
<evidence type="ECO:0000259" key="1">
    <source>
        <dbReference type="SMART" id="SM00867"/>
    </source>
</evidence>
<protein>
    <recommendedName>
        <fullName evidence="1">Lipid/polyisoprenoid-binding YceI-like domain-containing protein</fullName>
    </recommendedName>
</protein>
<proteinExistence type="predicted"/>
<gene>
    <name evidence="2" type="ORF">MGWOODY_Tha2923</name>
</gene>